<dbReference type="Pfam" id="PF00494">
    <property type="entry name" value="SQS_PSY"/>
    <property type="match status" value="1"/>
</dbReference>
<dbReference type="EMBL" id="JARQWQ010000035">
    <property type="protein sequence ID" value="KAK2560651.1"/>
    <property type="molecule type" value="Genomic_DNA"/>
</dbReference>
<comment type="caution">
    <text evidence="1">The sequence shown here is derived from an EMBL/GenBank/DDBJ whole genome shotgun (WGS) entry which is preliminary data.</text>
</comment>
<accession>A0AAD9QG23</accession>
<dbReference type="AlphaFoldDB" id="A0AAD9QG23"/>
<organism evidence="1 2">
    <name type="scientific">Acropora cervicornis</name>
    <name type="common">Staghorn coral</name>
    <dbReference type="NCBI Taxonomy" id="6130"/>
    <lineage>
        <taxon>Eukaryota</taxon>
        <taxon>Metazoa</taxon>
        <taxon>Cnidaria</taxon>
        <taxon>Anthozoa</taxon>
        <taxon>Hexacorallia</taxon>
        <taxon>Scleractinia</taxon>
        <taxon>Astrocoeniina</taxon>
        <taxon>Acroporidae</taxon>
        <taxon>Acropora</taxon>
    </lineage>
</organism>
<name>A0AAD9QG23_ACRCE</name>
<evidence type="ECO:0000313" key="1">
    <source>
        <dbReference type="EMBL" id="KAK2560651.1"/>
    </source>
</evidence>
<evidence type="ECO:0000313" key="2">
    <source>
        <dbReference type="Proteomes" id="UP001249851"/>
    </source>
</evidence>
<dbReference type="InterPro" id="IPR008949">
    <property type="entry name" value="Isoprenoid_synthase_dom_sf"/>
</dbReference>
<dbReference type="Gene3D" id="1.10.600.10">
    <property type="entry name" value="Farnesyl Diphosphate Synthase"/>
    <property type="match status" value="2"/>
</dbReference>
<gene>
    <name evidence="1" type="ORF">P5673_016406</name>
</gene>
<sequence length="280" mass="31439">MHGVSYTGIRALPNDGGLESNNMAAISNVRSRLFAKVRWQSSLSLTSKTLASASQTSSQYCIDLVRNLDYENYLCVLLLPKRFRTSVFAVRAFNVELARDHPPQQPVALELAQAVSKHKLMKRWFSRLIDARESNLSNRPYQTTEALEEHRIKDVQADHAASHLGKAIGLVTLLRATPFHGSRGKVYLPNDIMMKHSVSHEDIIRGKTAQSVKDVAYDLASSAHIHLTTAKPLIAKLPKSASRAFLPMIQQVDFDIFHPTLRERNHLLPVHLLKHAWTGL</sequence>
<reference evidence="1" key="1">
    <citation type="journal article" date="2023" name="G3 (Bethesda)">
        <title>Whole genome assembly and annotation of the endangered Caribbean coral Acropora cervicornis.</title>
        <authorList>
            <person name="Selwyn J.D."/>
            <person name="Vollmer S.V."/>
        </authorList>
    </citation>
    <scope>NUCLEOTIDE SEQUENCE</scope>
    <source>
        <strain evidence="1">K2</strain>
    </source>
</reference>
<keyword evidence="2" id="KW-1185">Reference proteome</keyword>
<dbReference type="InterPro" id="IPR002060">
    <property type="entry name" value="Squ/phyt_synthse"/>
</dbReference>
<protein>
    <submittedName>
        <fullName evidence="1">NADH dehydrogenase (Ubiquinone) complex I</fullName>
    </submittedName>
</protein>
<proteinExistence type="predicted"/>
<dbReference type="Proteomes" id="UP001249851">
    <property type="component" value="Unassembled WGS sequence"/>
</dbReference>
<dbReference type="SUPFAM" id="SSF48576">
    <property type="entry name" value="Terpenoid synthases"/>
    <property type="match status" value="1"/>
</dbReference>
<reference evidence="1" key="2">
    <citation type="journal article" date="2023" name="Science">
        <title>Genomic signatures of disease resistance in endangered staghorn corals.</title>
        <authorList>
            <person name="Vollmer S.V."/>
            <person name="Selwyn J.D."/>
            <person name="Despard B.A."/>
            <person name="Roesel C.L."/>
        </authorList>
    </citation>
    <scope>NUCLEOTIDE SEQUENCE</scope>
    <source>
        <strain evidence="1">K2</strain>
    </source>
</reference>